<gene>
    <name evidence="2" type="ORF">UFOPK3674_00694</name>
</gene>
<feature type="domain" description="DAGKc" evidence="1">
    <location>
        <begin position="6"/>
        <end position="138"/>
    </location>
</feature>
<dbReference type="Gene3D" id="3.40.50.10330">
    <property type="entry name" value="Probable inorganic polyphosphate/atp-NAD kinase, domain 1"/>
    <property type="match status" value="1"/>
</dbReference>
<dbReference type="InterPro" id="IPR050187">
    <property type="entry name" value="Lipid_Phosphate_FormReg"/>
</dbReference>
<dbReference type="SUPFAM" id="SSF111331">
    <property type="entry name" value="NAD kinase/diacylglycerol kinase-like"/>
    <property type="match status" value="1"/>
</dbReference>
<evidence type="ECO:0000259" key="1">
    <source>
        <dbReference type="PROSITE" id="PS50146"/>
    </source>
</evidence>
<protein>
    <submittedName>
        <fullName evidence="2">Unannotated protein</fullName>
    </submittedName>
</protein>
<accession>A0A6J7HUQ2</accession>
<dbReference type="AlphaFoldDB" id="A0A6J7HUQ2"/>
<name>A0A6J7HUQ2_9ZZZZ</name>
<dbReference type="PANTHER" id="PTHR12358">
    <property type="entry name" value="SPHINGOSINE KINASE"/>
    <property type="match status" value="1"/>
</dbReference>
<dbReference type="GO" id="GO:0016301">
    <property type="term" value="F:kinase activity"/>
    <property type="evidence" value="ECO:0007669"/>
    <property type="project" value="InterPro"/>
</dbReference>
<dbReference type="InterPro" id="IPR016064">
    <property type="entry name" value="NAD/diacylglycerol_kinase_sf"/>
</dbReference>
<dbReference type="EMBL" id="CAFBMX010000003">
    <property type="protein sequence ID" value="CAB4923512.1"/>
    <property type="molecule type" value="Genomic_DNA"/>
</dbReference>
<organism evidence="2">
    <name type="scientific">freshwater metagenome</name>
    <dbReference type="NCBI Taxonomy" id="449393"/>
    <lineage>
        <taxon>unclassified sequences</taxon>
        <taxon>metagenomes</taxon>
        <taxon>ecological metagenomes</taxon>
    </lineage>
</organism>
<dbReference type="SMART" id="SM00046">
    <property type="entry name" value="DAGKc"/>
    <property type="match status" value="1"/>
</dbReference>
<evidence type="ECO:0000313" key="2">
    <source>
        <dbReference type="EMBL" id="CAB4923512.1"/>
    </source>
</evidence>
<reference evidence="2" key="1">
    <citation type="submission" date="2020-05" db="EMBL/GenBank/DDBJ databases">
        <authorList>
            <person name="Chiriac C."/>
            <person name="Salcher M."/>
            <person name="Ghai R."/>
            <person name="Kavagutti S V."/>
        </authorList>
    </citation>
    <scope>NUCLEOTIDE SEQUENCE</scope>
</reference>
<dbReference type="PANTHER" id="PTHR12358:SF54">
    <property type="entry name" value="SPHINGOSINE KINASE RELATED PROTEIN"/>
    <property type="match status" value="1"/>
</dbReference>
<dbReference type="Pfam" id="PF00781">
    <property type="entry name" value="DAGK_cat"/>
    <property type="match status" value="1"/>
</dbReference>
<dbReference type="InterPro" id="IPR001206">
    <property type="entry name" value="Diacylglycerol_kinase_cat_dom"/>
</dbReference>
<sequence>MSAAAAPRRRIVVIVNPHAASIDARLARIVVGALQSRYDVDAVATETPGHATGLAGAAARSGADAVVTIGGDGTVNEAANALVEHHVPLFPLPGGSQNVFAKMLGIPHDLVDAAQRLLALDDDWPVRHVDVGRVNGRAFTFSAGVGLDASVVERVDAHPARKARWRQLYYMESAAVVLARDYVVRPPRFIAEAEGRDPVRGITVLVQNSDPYTYSGTRPIRVCTDVSLESGTLSAAVLRRTPTLTAPALAARLLSPHLETTNARKITSLPAVSALTVRRADDAPFVVQVDGDALAPMDRAQFDVLPGALPVLA</sequence>
<proteinExistence type="predicted"/>
<dbReference type="InterPro" id="IPR017438">
    <property type="entry name" value="ATP-NAD_kinase_N"/>
</dbReference>
<dbReference type="Gene3D" id="2.60.200.40">
    <property type="match status" value="1"/>
</dbReference>
<dbReference type="PROSITE" id="PS50146">
    <property type="entry name" value="DAGK"/>
    <property type="match status" value="1"/>
</dbReference>